<keyword evidence="2" id="KW-1185">Reference proteome</keyword>
<proteinExistence type="predicted"/>
<evidence type="ECO:0000313" key="2">
    <source>
        <dbReference type="Proteomes" id="UP000192738"/>
    </source>
</evidence>
<accession>A0A1W2F813</accession>
<evidence type="ECO:0000313" key="1">
    <source>
        <dbReference type="EMBL" id="SMD18033.1"/>
    </source>
</evidence>
<sequence length="128" mass="14509">MWHESLEKSTFITNLYTEVPQLVDVRISQIKIHDEGDRVSLIFDMPYFADKPPKKWVALGHNTVIVHLDFFGIKEIMITSNNNKYRGSIDLINDIDGTVLIKVTGTIEARIKAGVGMIQSIEGYCNQV</sequence>
<protein>
    <submittedName>
        <fullName evidence="1">Immunity protein 50</fullName>
    </submittedName>
</protein>
<reference evidence="1 2" key="1">
    <citation type="submission" date="2017-04" db="EMBL/GenBank/DDBJ databases">
        <authorList>
            <person name="Afonso C.L."/>
            <person name="Miller P.J."/>
            <person name="Scott M.A."/>
            <person name="Spackman E."/>
            <person name="Goraichik I."/>
            <person name="Dimitrov K.M."/>
            <person name="Suarez D.L."/>
            <person name="Swayne D.E."/>
        </authorList>
    </citation>
    <scope>NUCLEOTIDE SEQUENCE [LARGE SCALE GENOMIC DNA]</scope>
    <source>
        <strain evidence="1 2">DSM 5090</strain>
    </source>
</reference>
<dbReference type="Proteomes" id="UP000192738">
    <property type="component" value="Unassembled WGS sequence"/>
</dbReference>
<gene>
    <name evidence="1" type="ORF">SAMN04488500_1562</name>
</gene>
<dbReference type="RefSeq" id="WP_084578585.1">
    <property type="nucleotide sequence ID" value="NZ_CP155572.1"/>
</dbReference>
<dbReference type="EMBL" id="FWXI01000056">
    <property type="protein sequence ID" value="SMD18033.1"/>
    <property type="molecule type" value="Genomic_DNA"/>
</dbReference>
<dbReference type="AlphaFoldDB" id="A0A1W2F813"/>
<dbReference type="Pfam" id="PF15594">
    <property type="entry name" value="Imm50"/>
    <property type="match status" value="1"/>
</dbReference>
<dbReference type="OrthoDB" id="2867502at2"/>
<dbReference type="InterPro" id="IPR028957">
    <property type="entry name" value="Imm50"/>
</dbReference>
<organism evidence="1 2">
    <name type="scientific">Sporomusa malonica</name>
    <dbReference type="NCBI Taxonomy" id="112901"/>
    <lineage>
        <taxon>Bacteria</taxon>
        <taxon>Bacillati</taxon>
        <taxon>Bacillota</taxon>
        <taxon>Negativicutes</taxon>
        <taxon>Selenomonadales</taxon>
        <taxon>Sporomusaceae</taxon>
        <taxon>Sporomusa</taxon>
    </lineage>
</organism>
<name>A0A1W2F813_9FIRM</name>